<dbReference type="OrthoDB" id="583109at2"/>
<keyword evidence="3" id="KW-1185">Reference proteome</keyword>
<evidence type="ECO:0000313" key="2">
    <source>
        <dbReference type="EMBL" id="KIE47240.1"/>
    </source>
</evidence>
<dbReference type="AlphaFoldDB" id="A0A0C1UIW9"/>
<evidence type="ECO:0000313" key="3">
    <source>
        <dbReference type="Proteomes" id="UP000031366"/>
    </source>
</evidence>
<name>A0A0C1UIW9_9CLOT</name>
<reference evidence="2 3" key="1">
    <citation type="journal article" date="2015" name="Infect. Genet. Evol.">
        <title>Genomic sequences of six botulinum neurotoxin-producing strains representing three clostridial species illustrate the mobility and diversity of botulinum neurotoxin genes.</title>
        <authorList>
            <person name="Smith T.J."/>
            <person name="Hill K.K."/>
            <person name="Xie G."/>
            <person name="Foley B.T."/>
            <person name="Williamson C.H."/>
            <person name="Foster J.T."/>
            <person name="Johnson S.L."/>
            <person name="Chertkov O."/>
            <person name="Teshima H."/>
            <person name="Gibbons H.S."/>
            <person name="Johnsky L.A."/>
            <person name="Karavis M.A."/>
            <person name="Smith L.A."/>
        </authorList>
    </citation>
    <scope>NUCLEOTIDE SEQUENCE [LARGE SCALE GENOMIC DNA]</scope>
    <source>
        <strain evidence="2 3">CDC 2741</strain>
    </source>
</reference>
<feature type="transmembrane region" description="Helical" evidence="1">
    <location>
        <begin position="7"/>
        <end position="27"/>
    </location>
</feature>
<dbReference type="Proteomes" id="UP000031366">
    <property type="component" value="Unassembled WGS sequence"/>
</dbReference>
<dbReference type="STRING" id="29341.RSJ17_12420"/>
<keyword evidence="1" id="KW-0812">Transmembrane</keyword>
<sequence>MKRFKLLKLNILITVTVVILITNLYLYNFYSNITKEVIGEYKSKDDKKNYGFVDALEIILSYESLNIVEMNMDGELCSYKVSFNGNYKEFVPIVNYLKGFQSVESLNNILIILDEKITFDITFIKNK</sequence>
<accession>A0A0C1UIW9</accession>
<dbReference type="EMBL" id="AYSO01000015">
    <property type="protein sequence ID" value="KIE47240.1"/>
    <property type="molecule type" value="Genomic_DNA"/>
</dbReference>
<dbReference type="RefSeq" id="WP_039632644.1">
    <property type="nucleotide sequence ID" value="NZ_AYSO01000015.1"/>
</dbReference>
<gene>
    <name evidence="2" type="ORF">U732_1565</name>
</gene>
<keyword evidence="1" id="KW-0472">Membrane</keyword>
<organism evidence="2 3">
    <name type="scientific">Clostridium argentinense CDC 2741</name>
    <dbReference type="NCBI Taxonomy" id="1418104"/>
    <lineage>
        <taxon>Bacteria</taxon>
        <taxon>Bacillati</taxon>
        <taxon>Bacillota</taxon>
        <taxon>Clostridia</taxon>
        <taxon>Eubacteriales</taxon>
        <taxon>Clostridiaceae</taxon>
        <taxon>Clostridium</taxon>
    </lineage>
</organism>
<protein>
    <submittedName>
        <fullName evidence="2">Uncharacterized protein</fullName>
    </submittedName>
</protein>
<evidence type="ECO:0000256" key="1">
    <source>
        <dbReference type="SAM" id="Phobius"/>
    </source>
</evidence>
<comment type="caution">
    <text evidence="2">The sequence shown here is derived from an EMBL/GenBank/DDBJ whole genome shotgun (WGS) entry which is preliminary data.</text>
</comment>
<keyword evidence="1" id="KW-1133">Transmembrane helix</keyword>
<proteinExistence type="predicted"/>